<comment type="caution">
    <text evidence="3">The sequence shown here is derived from an EMBL/GenBank/DDBJ whole genome shotgun (WGS) entry which is preliminary data.</text>
</comment>
<evidence type="ECO:0000313" key="3">
    <source>
        <dbReference type="EMBL" id="MBP2414200.1"/>
    </source>
</evidence>
<keyword evidence="1" id="KW-0175">Coiled coil</keyword>
<name>A0ABS4Z0H8_9MICC</name>
<dbReference type="EMBL" id="JAGIOI010000001">
    <property type="protein sequence ID" value="MBP2414200.1"/>
    <property type="molecule type" value="Genomic_DNA"/>
</dbReference>
<evidence type="ECO:0000313" key="4">
    <source>
        <dbReference type="Proteomes" id="UP000711614"/>
    </source>
</evidence>
<proteinExistence type="predicted"/>
<dbReference type="PROSITE" id="PS51257">
    <property type="entry name" value="PROKAR_LIPOPROTEIN"/>
    <property type="match status" value="1"/>
</dbReference>
<organism evidence="3 4">
    <name type="scientific">Arthrobacter stackebrandtii</name>
    <dbReference type="NCBI Taxonomy" id="272161"/>
    <lineage>
        <taxon>Bacteria</taxon>
        <taxon>Bacillati</taxon>
        <taxon>Actinomycetota</taxon>
        <taxon>Actinomycetes</taxon>
        <taxon>Micrococcales</taxon>
        <taxon>Micrococcaceae</taxon>
        <taxon>Arthrobacter</taxon>
    </lineage>
</organism>
<sequence>MRKTTKMFASLALAAILGTSMAACSSTPEENTTSACDSYTTFVNAVGDVNTALTSGSTIGDIRDARDKAASAYEELNKNLDEVSQDRVDALDAAWEGLDKAVTGLDKDMTIPEAKDALTGNVSKLASAQSELNADLKC</sequence>
<accession>A0ABS4Z0H8</accession>
<dbReference type="RefSeq" id="WP_209681934.1">
    <property type="nucleotide sequence ID" value="NZ_JAGIOI010000001.1"/>
</dbReference>
<feature type="coiled-coil region" evidence="1">
    <location>
        <begin position="62"/>
        <end position="93"/>
    </location>
</feature>
<evidence type="ECO:0000256" key="2">
    <source>
        <dbReference type="SAM" id="SignalP"/>
    </source>
</evidence>
<feature type="signal peptide" evidence="2">
    <location>
        <begin position="1"/>
        <end position="22"/>
    </location>
</feature>
<feature type="chain" id="PRO_5047526848" evidence="2">
    <location>
        <begin position="23"/>
        <end position="138"/>
    </location>
</feature>
<keyword evidence="2" id="KW-0732">Signal</keyword>
<protein>
    <submittedName>
        <fullName evidence="3">Uncharacterized protein</fullName>
    </submittedName>
</protein>
<gene>
    <name evidence="3" type="ORF">JOF48_002999</name>
</gene>
<evidence type="ECO:0000256" key="1">
    <source>
        <dbReference type="SAM" id="Coils"/>
    </source>
</evidence>
<reference evidence="3 4" key="1">
    <citation type="submission" date="2021-03" db="EMBL/GenBank/DDBJ databases">
        <title>Sequencing the genomes of 1000 actinobacteria strains.</title>
        <authorList>
            <person name="Klenk H.-P."/>
        </authorList>
    </citation>
    <scope>NUCLEOTIDE SEQUENCE [LARGE SCALE GENOMIC DNA]</scope>
    <source>
        <strain evidence="3 4">DSM 16005</strain>
    </source>
</reference>
<keyword evidence="4" id="KW-1185">Reference proteome</keyword>
<dbReference type="Proteomes" id="UP000711614">
    <property type="component" value="Unassembled WGS sequence"/>
</dbReference>